<comment type="caution">
    <text evidence="1">The sequence shown here is derived from an EMBL/GenBank/DDBJ whole genome shotgun (WGS) entry which is preliminary data.</text>
</comment>
<evidence type="ECO:0000313" key="1">
    <source>
        <dbReference type="EMBL" id="GME81254.1"/>
    </source>
</evidence>
<sequence length="232" mass="26794">MKKADDAAIIISDELEEVKIDQKDALKYHMEPCLKQHINEVRLKLKTGEVRVVSVYVPSTVKEKKMFVEQLTKALEVINAEEELIIGGDFNMVEDNNRDSVAKRGGEARPGSSCGRRAQLEAEEKLMRDMVEKHSLRDVFYTNDLKSYNTIYTNVTSHGEFNRRLDRIYITPRLFQSKLSFKHLSKFPFTTHHLIQLSLWIANVETGKPLYKIRPNISNNNNNDIFGKVTEH</sequence>
<accession>A0ACB5T488</accession>
<evidence type="ECO:0000313" key="2">
    <source>
        <dbReference type="Proteomes" id="UP001165064"/>
    </source>
</evidence>
<organism evidence="1 2">
    <name type="scientific">Ambrosiozyma monospora</name>
    <name type="common">Yeast</name>
    <name type="synonym">Endomycopsis monosporus</name>
    <dbReference type="NCBI Taxonomy" id="43982"/>
    <lineage>
        <taxon>Eukaryota</taxon>
        <taxon>Fungi</taxon>
        <taxon>Dikarya</taxon>
        <taxon>Ascomycota</taxon>
        <taxon>Saccharomycotina</taxon>
        <taxon>Pichiomycetes</taxon>
        <taxon>Pichiales</taxon>
        <taxon>Pichiaceae</taxon>
        <taxon>Ambrosiozyma</taxon>
    </lineage>
</organism>
<reference evidence="1" key="1">
    <citation type="submission" date="2023-04" db="EMBL/GenBank/DDBJ databases">
        <title>Ambrosiozyma monospora NBRC 10751.</title>
        <authorList>
            <person name="Ichikawa N."/>
            <person name="Sato H."/>
            <person name="Tonouchi N."/>
        </authorList>
    </citation>
    <scope>NUCLEOTIDE SEQUENCE</scope>
    <source>
        <strain evidence="1">NBRC 10751</strain>
    </source>
</reference>
<protein>
    <submittedName>
        <fullName evidence="1">Unnamed protein product</fullName>
    </submittedName>
</protein>
<keyword evidence="2" id="KW-1185">Reference proteome</keyword>
<dbReference type="Proteomes" id="UP001165064">
    <property type="component" value="Unassembled WGS sequence"/>
</dbReference>
<gene>
    <name evidence="1" type="ORF">Amon02_000483100</name>
</gene>
<proteinExistence type="predicted"/>
<name>A0ACB5T488_AMBMO</name>
<dbReference type="EMBL" id="BSXS01003426">
    <property type="protein sequence ID" value="GME81254.1"/>
    <property type="molecule type" value="Genomic_DNA"/>
</dbReference>